<gene>
    <name evidence="1" type="ORF">LVIROSA_LOCUS35769</name>
</gene>
<accession>A0AAU9PJ24</accession>
<organism evidence="1 2">
    <name type="scientific">Lactuca virosa</name>
    <dbReference type="NCBI Taxonomy" id="75947"/>
    <lineage>
        <taxon>Eukaryota</taxon>
        <taxon>Viridiplantae</taxon>
        <taxon>Streptophyta</taxon>
        <taxon>Embryophyta</taxon>
        <taxon>Tracheophyta</taxon>
        <taxon>Spermatophyta</taxon>
        <taxon>Magnoliopsida</taxon>
        <taxon>eudicotyledons</taxon>
        <taxon>Gunneridae</taxon>
        <taxon>Pentapetalae</taxon>
        <taxon>asterids</taxon>
        <taxon>campanulids</taxon>
        <taxon>Asterales</taxon>
        <taxon>Asteraceae</taxon>
        <taxon>Cichorioideae</taxon>
        <taxon>Cichorieae</taxon>
        <taxon>Lactucinae</taxon>
        <taxon>Lactuca</taxon>
    </lineage>
</organism>
<evidence type="ECO:0000313" key="2">
    <source>
        <dbReference type="Proteomes" id="UP001157418"/>
    </source>
</evidence>
<proteinExistence type="predicted"/>
<dbReference type="AlphaFoldDB" id="A0AAU9PJ24"/>
<dbReference type="EMBL" id="CAKMRJ010005634">
    <property type="protein sequence ID" value="CAH1450337.1"/>
    <property type="molecule type" value="Genomic_DNA"/>
</dbReference>
<comment type="caution">
    <text evidence="1">The sequence shown here is derived from an EMBL/GenBank/DDBJ whole genome shotgun (WGS) entry which is preliminary data.</text>
</comment>
<sequence length="99" mass="10734">MTSPPPSPSEAKPSGSSKVVDATYFSLLLPVRPATHQRQPASSESLAAATIIEVVAALGYVHGANVVHAFEPVHGRLSEIQHNGCKLFHDISFWKKVWF</sequence>
<keyword evidence="2" id="KW-1185">Reference proteome</keyword>
<dbReference type="Proteomes" id="UP001157418">
    <property type="component" value="Unassembled WGS sequence"/>
</dbReference>
<reference evidence="1 2" key="1">
    <citation type="submission" date="2022-01" db="EMBL/GenBank/DDBJ databases">
        <authorList>
            <person name="Xiong W."/>
            <person name="Schranz E."/>
        </authorList>
    </citation>
    <scope>NUCLEOTIDE SEQUENCE [LARGE SCALE GENOMIC DNA]</scope>
</reference>
<evidence type="ECO:0008006" key="3">
    <source>
        <dbReference type="Google" id="ProtNLM"/>
    </source>
</evidence>
<protein>
    <recommendedName>
        <fullName evidence="3">Protein kinase domain-containing protein</fullName>
    </recommendedName>
</protein>
<name>A0AAU9PJ24_9ASTR</name>
<evidence type="ECO:0000313" key="1">
    <source>
        <dbReference type="EMBL" id="CAH1450337.1"/>
    </source>
</evidence>